<keyword evidence="6" id="KW-1185">Reference proteome</keyword>
<feature type="compositionally biased region" description="Basic and acidic residues" evidence="2">
    <location>
        <begin position="11"/>
        <end position="23"/>
    </location>
</feature>
<dbReference type="GeneID" id="64698509"/>
<accession>A0A9P7FEV2</accession>
<keyword evidence="3" id="KW-1133">Transmembrane helix</keyword>
<feature type="region of interest" description="Disordered" evidence="2">
    <location>
        <begin position="659"/>
        <end position="699"/>
    </location>
</feature>
<organism evidence="5 6">
    <name type="scientific">Suillus discolor</name>
    <dbReference type="NCBI Taxonomy" id="1912936"/>
    <lineage>
        <taxon>Eukaryota</taxon>
        <taxon>Fungi</taxon>
        <taxon>Dikarya</taxon>
        <taxon>Basidiomycota</taxon>
        <taxon>Agaricomycotina</taxon>
        <taxon>Agaricomycetes</taxon>
        <taxon>Agaricomycetidae</taxon>
        <taxon>Boletales</taxon>
        <taxon>Suillineae</taxon>
        <taxon>Suillaceae</taxon>
        <taxon>Suillus</taxon>
    </lineage>
</organism>
<dbReference type="PANTHER" id="PTHR47966">
    <property type="entry name" value="BETA-SITE APP-CLEAVING ENZYME, ISOFORM A-RELATED"/>
    <property type="match status" value="1"/>
</dbReference>
<dbReference type="InterPro" id="IPR033121">
    <property type="entry name" value="PEPTIDASE_A1"/>
</dbReference>
<dbReference type="InterPro" id="IPR001461">
    <property type="entry name" value="Aspartic_peptidase_A1"/>
</dbReference>
<keyword evidence="3" id="KW-0472">Membrane</keyword>
<sequence>MTLLKSARISSKAEGKQRARDEGTGGAGGVVLELEMVTTSYDSVAYTVPVSVGAAQQNLSLQIDTGSSDLWIASKSCSTASCSSTDGRLYDPTSSTPSGASFTIAYLSGTVSGPVVWDTVQLGTYSVESQALAAANTVSNEPLSLDFDGILGLALPLDSIIEQTIPPTTDNNPDGASFSSNLFSMTPASTAPSQPFFSLTFARPGSNAIPSLLGIGMHPSSVVPDPSKIQYSTLVSQGVGILFWKTNVRAITVYVNGQARPVVLTESVTGAAFPTALLDSGVPFIVTTSSIANGIYGALGISPASDGNYYVPCTTPLNMTITLNGQPELPIHPLDLTSEPSGQHNSQYCIGLIQADDSQLTANSDIGDMVLGVPFMRNVYTVLAYEPPPFNISIYAGIRPTLGLMGLTNITQALDEFNNVRVLNQPLGGAPPSQATFSSEPKMSVGLEVLIGLIGFFALCVTLFGLKWFMTRRQWKKQGMVDTDGGKKGEGEYQLTRRNSQSSDDAAVSTLRTLAYTTRKQKVSQYTFDSNRTRVEMDPVDEFGEWNVKYDHSPPSIFDLSDPWDPYAANRDTIVGTDAPLPDTPTSLDFLTTNHRRTSDEITDVPESTSVPLLTNRHRRRSGSQSSDSDVAEAGVGMAGVGTVARGSQIITGLHHNLSRSDSVDRNSSSLSPSTEVVTPSWRFSTSHEHPDTVDVDIR</sequence>
<evidence type="ECO:0000256" key="2">
    <source>
        <dbReference type="SAM" id="MobiDB-lite"/>
    </source>
</evidence>
<dbReference type="AlphaFoldDB" id="A0A9P7FEV2"/>
<reference evidence="5" key="1">
    <citation type="journal article" date="2020" name="New Phytol.">
        <title>Comparative genomics reveals dynamic genome evolution in host specialist ectomycorrhizal fungi.</title>
        <authorList>
            <person name="Lofgren L.A."/>
            <person name="Nguyen N.H."/>
            <person name="Vilgalys R."/>
            <person name="Ruytinx J."/>
            <person name="Liao H.L."/>
            <person name="Branco S."/>
            <person name="Kuo A."/>
            <person name="LaButti K."/>
            <person name="Lipzen A."/>
            <person name="Andreopoulos W."/>
            <person name="Pangilinan J."/>
            <person name="Riley R."/>
            <person name="Hundley H."/>
            <person name="Na H."/>
            <person name="Barry K."/>
            <person name="Grigoriev I.V."/>
            <person name="Stajich J.E."/>
            <person name="Kennedy P.G."/>
        </authorList>
    </citation>
    <scope>NUCLEOTIDE SEQUENCE</scope>
    <source>
        <strain evidence="5">FC423</strain>
    </source>
</reference>
<dbReference type="InterPro" id="IPR034164">
    <property type="entry name" value="Pepsin-like_dom"/>
</dbReference>
<dbReference type="RefSeq" id="XP_041296490.1">
    <property type="nucleotide sequence ID" value="XM_041436250.1"/>
</dbReference>
<feature type="region of interest" description="Disordered" evidence="2">
    <location>
        <begin position="1"/>
        <end position="25"/>
    </location>
</feature>
<dbReference type="OrthoDB" id="2747330at2759"/>
<feature type="domain" description="Peptidase A1" evidence="4">
    <location>
        <begin position="46"/>
        <end position="393"/>
    </location>
</feature>
<dbReference type="Pfam" id="PF00026">
    <property type="entry name" value="Asp"/>
    <property type="match status" value="1"/>
</dbReference>
<dbReference type="GO" id="GO:0004190">
    <property type="term" value="F:aspartic-type endopeptidase activity"/>
    <property type="evidence" value="ECO:0007669"/>
    <property type="project" value="InterPro"/>
</dbReference>
<dbReference type="PRINTS" id="PR00792">
    <property type="entry name" value="PEPSIN"/>
</dbReference>
<keyword evidence="3" id="KW-0812">Transmembrane</keyword>
<protein>
    <submittedName>
        <fullName evidence="5">Aspartic peptidase domain-containing protein</fullName>
    </submittedName>
</protein>
<dbReference type="SUPFAM" id="SSF50630">
    <property type="entry name" value="Acid proteases"/>
    <property type="match status" value="1"/>
</dbReference>
<name>A0A9P7FEV2_9AGAM</name>
<comment type="similarity">
    <text evidence="1">Belongs to the peptidase A1 family.</text>
</comment>
<evidence type="ECO:0000313" key="5">
    <source>
        <dbReference type="EMBL" id="KAG2114377.1"/>
    </source>
</evidence>
<evidence type="ECO:0000259" key="4">
    <source>
        <dbReference type="PROSITE" id="PS51767"/>
    </source>
</evidence>
<dbReference type="CDD" id="cd05471">
    <property type="entry name" value="pepsin_like"/>
    <property type="match status" value="1"/>
</dbReference>
<proteinExistence type="inferred from homology"/>
<feature type="transmembrane region" description="Helical" evidence="3">
    <location>
        <begin position="449"/>
        <end position="470"/>
    </location>
</feature>
<dbReference type="PROSITE" id="PS51767">
    <property type="entry name" value="PEPTIDASE_A1"/>
    <property type="match status" value="1"/>
</dbReference>
<feature type="compositionally biased region" description="Polar residues" evidence="2">
    <location>
        <begin position="675"/>
        <end position="685"/>
    </location>
</feature>
<evidence type="ECO:0000256" key="3">
    <source>
        <dbReference type="SAM" id="Phobius"/>
    </source>
</evidence>
<gene>
    <name evidence="5" type="ORF">F5147DRAFT_679312</name>
</gene>
<dbReference type="EMBL" id="JABBWM010000010">
    <property type="protein sequence ID" value="KAG2114377.1"/>
    <property type="molecule type" value="Genomic_DNA"/>
</dbReference>
<dbReference type="Proteomes" id="UP000823399">
    <property type="component" value="Unassembled WGS sequence"/>
</dbReference>
<comment type="caution">
    <text evidence="5">The sequence shown here is derived from an EMBL/GenBank/DDBJ whole genome shotgun (WGS) entry which is preliminary data.</text>
</comment>
<evidence type="ECO:0000256" key="1">
    <source>
        <dbReference type="ARBA" id="ARBA00007447"/>
    </source>
</evidence>
<dbReference type="PANTHER" id="PTHR47966:SF57">
    <property type="entry name" value="PEPTIDASE A1 DOMAIN-CONTAINING PROTEIN"/>
    <property type="match status" value="1"/>
</dbReference>
<dbReference type="InterPro" id="IPR021109">
    <property type="entry name" value="Peptidase_aspartic_dom_sf"/>
</dbReference>
<feature type="compositionally biased region" description="Basic and acidic residues" evidence="2">
    <location>
        <begin position="686"/>
        <end position="699"/>
    </location>
</feature>
<dbReference type="Gene3D" id="2.40.70.10">
    <property type="entry name" value="Acid Proteases"/>
    <property type="match status" value="2"/>
</dbReference>
<dbReference type="GO" id="GO:0006508">
    <property type="term" value="P:proteolysis"/>
    <property type="evidence" value="ECO:0007669"/>
    <property type="project" value="InterPro"/>
</dbReference>
<evidence type="ECO:0000313" key="6">
    <source>
        <dbReference type="Proteomes" id="UP000823399"/>
    </source>
</evidence>